<dbReference type="InterPro" id="IPR001117">
    <property type="entry name" value="Cu-oxidase_2nd"/>
</dbReference>
<dbReference type="PROSITE" id="PS00080">
    <property type="entry name" value="MULTICOPPER_OXIDASE2"/>
    <property type="match status" value="1"/>
</dbReference>
<feature type="compositionally biased region" description="Low complexity" evidence="4">
    <location>
        <begin position="94"/>
        <end position="112"/>
    </location>
</feature>
<feature type="compositionally biased region" description="Basic residues" evidence="4">
    <location>
        <begin position="68"/>
        <end position="91"/>
    </location>
</feature>
<dbReference type="InterPro" id="IPR002355">
    <property type="entry name" value="Cu_oxidase_Cu_BS"/>
</dbReference>
<dbReference type="InterPro" id="IPR008972">
    <property type="entry name" value="Cupredoxin"/>
</dbReference>
<evidence type="ECO:0000259" key="7">
    <source>
        <dbReference type="Pfam" id="PF07732"/>
    </source>
</evidence>
<dbReference type="CDD" id="cd13870">
    <property type="entry name" value="CuRO_2_CopA_like_1"/>
    <property type="match status" value="1"/>
</dbReference>
<organism evidence="8 9">
    <name type="scientific">Nocardioides jiangsuensis</name>
    <dbReference type="NCBI Taxonomy" id="2866161"/>
    <lineage>
        <taxon>Bacteria</taxon>
        <taxon>Bacillati</taxon>
        <taxon>Actinomycetota</taxon>
        <taxon>Actinomycetes</taxon>
        <taxon>Propionibacteriales</taxon>
        <taxon>Nocardioidaceae</taxon>
        <taxon>Nocardioides</taxon>
    </lineage>
</organism>
<keyword evidence="1" id="KW-0479">Metal-binding</keyword>
<accession>A0ABS7RKC2</accession>
<dbReference type="InterPro" id="IPR011707">
    <property type="entry name" value="Cu-oxidase-like_N"/>
</dbReference>
<protein>
    <submittedName>
        <fullName evidence="8">Multicopper oxidase family protein</fullName>
    </submittedName>
</protein>
<comment type="caution">
    <text evidence="8">The sequence shown here is derived from an EMBL/GenBank/DDBJ whole genome shotgun (WGS) entry which is preliminary data.</text>
</comment>
<dbReference type="InterPro" id="IPR034279">
    <property type="entry name" value="CuRO_3_CopA"/>
</dbReference>
<feature type="domain" description="Plastocyanin-like" evidence="7">
    <location>
        <begin position="181"/>
        <end position="286"/>
    </location>
</feature>
<proteinExistence type="predicted"/>
<keyword evidence="2" id="KW-0560">Oxidoreductase</keyword>
<evidence type="ECO:0000313" key="8">
    <source>
        <dbReference type="EMBL" id="MBY9075498.1"/>
    </source>
</evidence>
<dbReference type="CDD" id="cd13861">
    <property type="entry name" value="CuRO_1_CumA_like"/>
    <property type="match status" value="1"/>
</dbReference>
<evidence type="ECO:0000256" key="3">
    <source>
        <dbReference type="ARBA" id="ARBA00023008"/>
    </source>
</evidence>
<evidence type="ECO:0000259" key="6">
    <source>
        <dbReference type="Pfam" id="PF07731"/>
    </source>
</evidence>
<evidence type="ECO:0000256" key="1">
    <source>
        <dbReference type="ARBA" id="ARBA00022723"/>
    </source>
</evidence>
<dbReference type="PANTHER" id="PTHR11709">
    <property type="entry name" value="MULTI-COPPER OXIDASE"/>
    <property type="match status" value="1"/>
</dbReference>
<keyword evidence="3" id="KW-0186">Copper</keyword>
<feature type="region of interest" description="Disordered" evidence="4">
    <location>
        <begin position="1"/>
        <end position="112"/>
    </location>
</feature>
<evidence type="ECO:0000313" key="9">
    <source>
        <dbReference type="Proteomes" id="UP000754710"/>
    </source>
</evidence>
<dbReference type="Pfam" id="PF07731">
    <property type="entry name" value="Cu-oxidase_2"/>
    <property type="match status" value="1"/>
</dbReference>
<keyword evidence="9" id="KW-1185">Reference proteome</keyword>
<dbReference type="Proteomes" id="UP000754710">
    <property type="component" value="Unassembled WGS sequence"/>
</dbReference>
<dbReference type="CDD" id="cd13896">
    <property type="entry name" value="CuRO_3_CopA"/>
    <property type="match status" value="1"/>
</dbReference>
<feature type="domain" description="Plastocyanin-like" evidence="6">
    <location>
        <begin position="517"/>
        <end position="618"/>
    </location>
</feature>
<dbReference type="EMBL" id="JAIEZQ010000002">
    <property type="protein sequence ID" value="MBY9075498.1"/>
    <property type="molecule type" value="Genomic_DNA"/>
</dbReference>
<sequence>MKGAGNDDGLVSGRSGVGRLDRHDPRDGGVLGSGGVRGGRDLPRHQQQLPTGRPVHGPRPDADPRGAVRPRRDRRRGVPHPRRRPARRRSSGHTLTARLPTGTSTTTSRSPALAHLTRRSLIRGAAGLAGVLSLGSVAACSSDGAVSPAAKAVAQAEAARRRTGASVVRARLTPRRVTLNLGGRVVTTWAYGDSVPGPLLRVTAGDVLRVEVDNQLPAETSVHWHGIALRNDMDGVPGMTQGPISAGGSFRYEFTVPDPGTYFYHPHTGVQLDRGLYGVLVVDDPAEPGGYDDEWVVVLDDWVDGTGRTPDEVLEDLRASTAGGGMNGMGGMDHGSMPGMGPGSMGGMGGMTGEGMQSRLLGGAGDVEYPHYLVNGRTADAPVTLTGKPGQRVRIRFVNAGSDTAFRVALGGHRMTLTHSDGFPVVPVPTDALLVGMGERFDVMVTLADGVFPLVASAEGKKGQGVAVVRTGAGRAPAADVQPRELTRRVLLGSDLKAAADVRLADRSTDREHDLVLGGSMAPYRWTINGETFADAEPLDVGEGERVRLRFVNNTMMFHPMHLHGHTFALRGSGVRKDTVIVRPMQTLEVDLDADNPGQWAAHCHNIYHAETGMMTTLSYRA</sequence>
<evidence type="ECO:0000256" key="4">
    <source>
        <dbReference type="SAM" id="MobiDB-lite"/>
    </source>
</evidence>
<dbReference type="PANTHER" id="PTHR11709:SF394">
    <property type="entry name" value="FI03373P-RELATED"/>
    <property type="match status" value="1"/>
</dbReference>
<dbReference type="InterPro" id="IPR011706">
    <property type="entry name" value="Cu-oxidase_C"/>
</dbReference>
<evidence type="ECO:0000256" key="2">
    <source>
        <dbReference type="ARBA" id="ARBA00023002"/>
    </source>
</evidence>
<dbReference type="Gene3D" id="2.60.40.420">
    <property type="entry name" value="Cupredoxins - blue copper proteins"/>
    <property type="match status" value="3"/>
</dbReference>
<dbReference type="InterPro" id="IPR045087">
    <property type="entry name" value="Cu-oxidase_fam"/>
</dbReference>
<evidence type="ECO:0000259" key="5">
    <source>
        <dbReference type="Pfam" id="PF00394"/>
    </source>
</evidence>
<dbReference type="Pfam" id="PF07732">
    <property type="entry name" value="Cu-oxidase_3"/>
    <property type="match status" value="1"/>
</dbReference>
<feature type="domain" description="Plastocyanin-like" evidence="5">
    <location>
        <begin position="370"/>
        <end position="469"/>
    </location>
</feature>
<name>A0ABS7RKC2_9ACTN</name>
<gene>
    <name evidence="8" type="ORF">K1X13_11765</name>
</gene>
<dbReference type="SUPFAM" id="SSF49503">
    <property type="entry name" value="Cupredoxins"/>
    <property type="match status" value="3"/>
</dbReference>
<dbReference type="Pfam" id="PF00394">
    <property type="entry name" value="Cu-oxidase"/>
    <property type="match status" value="1"/>
</dbReference>
<reference evidence="8 9" key="1">
    <citation type="submission" date="2021-08" db="EMBL/GenBank/DDBJ databases">
        <title>Nocardioides bacterium WL0053 sp. nov., isolated from the sediment.</title>
        <authorList>
            <person name="Wang L."/>
            <person name="Zhang D."/>
            <person name="Zhang A."/>
        </authorList>
    </citation>
    <scope>NUCLEOTIDE SEQUENCE [LARGE SCALE GENOMIC DNA]</scope>
    <source>
        <strain evidence="8 9">WL0053</strain>
    </source>
</reference>